<organism evidence="1 2">
    <name type="scientific">Nocardia jiangsuensis</name>
    <dbReference type="NCBI Taxonomy" id="1691563"/>
    <lineage>
        <taxon>Bacteria</taxon>
        <taxon>Bacillati</taxon>
        <taxon>Actinomycetota</taxon>
        <taxon>Actinomycetes</taxon>
        <taxon>Mycobacteriales</taxon>
        <taxon>Nocardiaceae</taxon>
        <taxon>Nocardia</taxon>
    </lineage>
</organism>
<dbReference type="Gene3D" id="3.40.50.300">
    <property type="entry name" value="P-loop containing nucleotide triphosphate hydrolases"/>
    <property type="match status" value="1"/>
</dbReference>
<evidence type="ECO:0008006" key="3">
    <source>
        <dbReference type="Google" id="ProtNLM"/>
    </source>
</evidence>
<reference evidence="2" key="1">
    <citation type="journal article" date="2019" name="Int. J. Syst. Evol. Microbiol.">
        <title>The Global Catalogue of Microorganisms (GCM) 10K type strain sequencing project: providing services to taxonomists for standard genome sequencing and annotation.</title>
        <authorList>
            <consortium name="The Broad Institute Genomics Platform"/>
            <consortium name="The Broad Institute Genome Sequencing Center for Infectious Disease"/>
            <person name="Wu L."/>
            <person name="Ma J."/>
        </authorList>
    </citation>
    <scope>NUCLEOTIDE SEQUENCE [LARGE SCALE GENOMIC DNA]</scope>
    <source>
        <strain evidence="2">CGMCC 4.7330</strain>
    </source>
</reference>
<dbReference type="EMBL" id="JBHSAX010000019">
    <property type="protein sequence ID" value="MFC3965379.1"/>
    <property type="molecule type" value="Genomic_DNA"/>
</dbReference>
<name>A0ABV8E090_9NOCA</name>
<dbReference type="RefSeq" id="WP_378615125.1">
    <property type="nucleotide sequence ID" value="NZ_JBHSAX010000019.1"/>
</dbReference>
<evidence type="ECO:0000313" key="1">
    <source>
        <dbReference type="EMBL" id="MFC3965379.1"/>
    </source>
</evidence>
<proteinExistence type="predicted"/>
<dbReference type="SUPFAM" id="SSF52540">
    <property type="entry name" value="P-loop containing nucleoside triphosphate hydrolases"/>
    <property type="match status" value="1"/>
</dbReference>
<protein>
    <recommendedName>
        <fullName evidence="3">Thymidylate kinase</fullName>
    </recommendedName>
</protein>
<keyword evidence="2" id="KW-1185">Reference proteome</keyword>
<evidence type="ECO:0000313" key="2">
    <source>
        <dbReference type="Proteomes" id="UP001595696"/>
    </source>
</evidence>
<accession>A0ABV8E090</accession>
<gene>
    <name evidence="1" type="ORF">ACFO0B_25600</name>
</gene>
<dbReference type="Proteomes" id="UP001595696">
    <property type="component" value="Unassembled WGS sequence"/>
</dbReference>
<dbReference type="InterPro" id="IPR027417">
    <property type="entry name" value="P-loop_NTPase"/>
</dbReference>
<sequence length="268" mass="29054">MTARIAVVGIDGCGKSSLIARLRHEFSDDRLLTVSCPDLHHNGDGPLHDLSRKLAAVGEAADALGNPVVKAATLYLRMTLYGPVEDFLLRTYRPEVLVCERHPIIETLVYAPLYARLARRAAPGSTAVLDRAEQRLPGATAALRRWQTLEQDRVGIGGDLTTVLDELVAILGTGTEAAVARLAQTYRTTLPDRVLWLDTPPAEAARRLALRGGQRETHENIAHLETLRAGYRELGDRSPGLRFARISTSDADDPAAIRDACLAAATSP</sequence>
<comment type="caution">
    <text evidence="1">The sequence shown here is derived from an EMBL/GenBank/DDBJ whole genome shotgun (WGS) entry which is preliminary data.</text>
</comment>